<keyword evidence="2" id="KW-1185">Reference proteome</keyword>
<gene>
    <name evidence="1" type="ORF">FB458_0394</name>
</gene>
<protein>
    <submittedName>
        <fullName evidence="1">Uncharacterized protein DUF3107</fullName>
    </submittedName>
</protein>
<organism evidence="1 2">
    <name type="scientific">Lapillicoccus jejuensis</name>
    <dbReference type="NCBI Taxonomy" id="402171"/>
    <lineage>
        <taxon>Bacteria</taxon>
        <taxon>Bacillati</taxon>
        <taxon>Actinomycetota</taxon>
        <taxon>Actinomycetes</taxon>
        <taxon>Micrococcales</taxon>
        <taxon>Intrasporangiaceae</taxon>
        <taxon>Lapillicoccus</taxon>
    </lineage>
</organism>
<dbReference type="Proteomes" id="UP000317893">
    <property type="component" value="Unassembled WGS sequence"/>
</dbReference>
<reference evidence="1 2" key="1">
    <citation type="submission" date="2019-06" db="EMBL/GenBank/DDBJ databases">
        <title>Sequencing the genomes of 1000 actinobacteria strains.</title>
        <authorList>
            <person name="Klenk H.-P."/>
        </authorList>
    </citation>
    <scope>NUCLEOTIDE SEQUENCE [LARGE SCALE GENOMIC DNA]</scope>
    <source>
        <strain evidence="1 2">DSM 18607</strain>
    </source>
</reference>
<dbReference type="AlphaFoldDB" id="A0A542DWP2"/>
<dbReference type="Pfam" id="PF11305">
    <property type="entry name" value="DUF3107"/>
    <property type="match status" value="1"/>
</dbReference>
<evidence type="ECO:0000313" key="2">
    <source>
        <dbReference type="Proteomes" id="UP000317893"/>
    </source>
</evidence>
<dbReference type="InterPro" id="IPR021456">
    <property type="entry name" value="DUF3107"/>
</dbReference>
<accession>A0A542DWP2</accession>
<name>A0A542DWP2_9MICO</name>
<proteinExistence type="predicted"/>
<dbReference type="OrthoDB" id="3268468at2"/>
<sequence>MEVRIGVQNVAREIAFESNQSVEDVESAVSKAIADGGVVTLVDEKGRRYLVPAANIGYVNIGEQEKSRVGFGG</sequence>
<comment type="caution">
    <text evidence="1">The sequence shown here is derived from an EMBL/GenBank/DDBJ whole genome shotgun (WGS) entry which is preliminary data.</text>
</comment>
<evidence type="ECO:0000313" key="1">
    <source>
        <dbReference type="EMBL" id="TQJ07334.1"/>
    </source>
</evidence>
<dbReference type="EMBL" id="VFMN01000001">
    <property type="protein sequence ID" value="TQJ07334.1"/>
    <property type="molecule type" value="Genomic_DNA"/>
</dbReference>
<dbReference type="RefSeq" id="WP_141846284.1">
    <property type="nucleotide sequence ID" value="NZ_BAAAPR010000006.1"/>
</dbReference>